<proteinExistence type="predicted"/>
<sequence length="89" mass="9969">MSQSRRGPRRAADTPRTGSARWDALTAGAVAWVFGRRGLTAPQWTNIEPLKRFWMVRPEPALATRLLQRTPSELAVLGVWIDAESLEGR</sequence>
<comment type="caution">
    <text evidence="2">The sequence shown here is derived from an EMBL/GenBank/DDBJ whole genome shotgun (WGS) entry which is preliminary data.</text>
</comment>
<name>A0ABQ6ILY3_9MICO</name>
<accession>A0ABQ6ILY3</accession>
<evidence type="ECO:0000313" key="3">
    <source>
        <dbReference type="Proteomes" id="UP001157126"/>
    </source>
</evidence>
<dbReference type="EMBL" id="BSUO01000001">
    <property type="protein sequence ID" value="GMA38116.1"/>
    <property type="molecule type" value="Genomic_DNA"/>
</dbReference>
<organism evidence="2 3">
    <name type="scientific">Mobilicoccus caccae</name>
    <dbReference type="NCBI Taxonomy" id="1859295"/>
    <lineage>
        <taxon>Bacteria</taxon>
        <taxon>Bacillati</taxon>
        <taxon>Actinomycetota</taxon>
        <taxon>Actinomycetes</taxon>
        <taxon>Micrococcales</taxon>
        <taxon>Dermatophilaceae</taxon>
        <taxon>Mobilicoccus</taxon>
    </lineage>
</organism>
<evidence type="ECO:0000256" key="1">
    <source>
        <dbReference type="SAM" id="MobiDB-lite"/>
    </source>
</evidence>
<feature type="region of interest" description="Disordered" evidence="1">
    <location>
        <begin position="1"/>
        <end position="20"/>
    </location>
</feature>
<reference evidence="3" key="1">
    <citation type="journal article" date="2019" name="Int. J. Syst. Evol. Microbiol.">
        <title>The Global Catalogue of Microorganisms (GCM) 10K type strain sequencing project: providing services to taxonomists for standard genome sequencing and annotation.</title>
        <authorList>
            <consortium name="The Broad Institute Genomics Platform"/>
            <consortium name="The Broad Institute Genome Sequencing Center for Infectious Disease"/>
            <person name="Wu L."/>
            <person name="Ma J."/>
        </authorList>
    </citation>
    <scope>NUCLEOTIDE SEQUENCE [LARGE SCALE GENOMIC DNA]</scope>
    <source>
        <strain evidence="3">NBRC 113072</strain>
    </source>
</reference>
<dbReference type="RefSeq" id="WP_284302221.1">
    <property type="nucleotide sequence ID" value="NZ_BSUO01000001.1"/>
</dbReference>
<dbReference type="Proteomes" id="UP001157126">
    <property type="component" value="Unassembled WGS sequence"/>
</dbReference>
<keyword evidence="3" id="KW-1185">Reference proteome</keyword>
<evidence type="ECO:0000313" key="2">
    <source>
        <dbReference type="EMBL" id="GMA38116.1"/>
    </source>
</evidence>
<gene>
    <name evidence="2" type="ORF">GCM10025883_01610</name>
</gene>
<protein>
    <submittedName>
        <fullName evidence="2">Uncharacterized protein</fullName>
    </submittedName>
</protein>